<evidence type="ECO:0000313" key="11">
    <source>
        <dbReference type="EMBL" id="CAL4758933.1"/>
    </source>
</evidence>
<evidence type="ECO:0000256" key="3">
    <source>
        <dbReference type="ARBA" id="ARBA00022679"/>
    </source>
</evidence>
<feature type="transmembrane region" description="Helical" evidence="7">
    <location>
        <begin position="363"/>
        <end position="381"/>
    </location>
</feature>
<feature type="transmembrane region" description="Helical" evidence="7">
    <location>
        <begin position="282"/>
        <end position="299"/>
    </location>
</feature>
<evidence type="ECO:0000259" key="8">
    <source>
        <dbReference type="Pfam" id="PF04932"/>
    </source>
</evidence>
<feature type="transmembrane region" description="Helical" evidence="7">
    <location>
        <begin position="904"/>
        <end position="923"/>
    </location>
</feature>
<feature type="transmembrane region" description="Helical" evidence="7">
    <location>
        <begin position="1050"/>
        <end position="1070"/>
    </location>
</feature>
<keyword evidence="4 7" id="KW-0812">Transmembrane</keyword>
<dbReference type="GO" id="GO:0071555">
    <property type="term" value="P:cell wall organization"/>
    <property type="evidence" value="ECO:0007669"/>
    <property type="project" value="TreeGrafter"/>
</dbReference>
<dbReference type="GO" id="GO:0044038">
    <property type="term" value="P:cell wall macromolecule biosynthetic process"/>
    <property type="evidence" value="ECO:0007669"/>
    <property type="project" value="TreeGrafter"/>
</dbReference>
<evidence type="ECO:0000256" key="1">
    <source>
        <dbReference type="ARBA" id="ARBA00004651"/>
    </source>
</evidence>
<dbReference type="CDD" id="cd06853">
    <property type="entry name" value="GT_WecA_like"/>
    <property type="match status" value="1"/>
</dbReference>
<feature type="transmembrane region" description="Helical" evidence="7">
    <location>
        <begin position="661"/>
        <end position="683"/>
    </location>
</feature>
<dbReference type="PANTHER" id="PTHR22926">
    <property type="entry name" value="PHOSPHO-N-ACETYLMURAMOYL-PENTAPEPTIDE-TRANSFERASE"/>
    <property type="match status" value="1"/>
</dbReference>
<keyword evidence="12" id="KW-1185">Reference proteome</keyword>
<sequence>MGQINAPQPVLLVLAAFSRYDEAFDWALAQASATWGTVALTSPRFDFGETDYYESTMGPGLKKQFWAFETLIDPAHLPPIKRQTNAWEAAYAEQGQHAEVRPLNLDPGYITLAKVVLASTKDHAHRLYLGEGIFAEVTLRYQQGGWKAWDWTFPDYRRGDYHQFFDQCREYVRGQSRRGTSAESFGLVDRPAGHKSHQQPTPAGGGIGIWLGVVIPLAAGQLVLMWAASLSDPSWLPEIATYHLGGLVEQSSRLWLLVAAATVLMLLGLADDRRGLDWRLRLGIQTAVAAIVVSAGWRLTLFVELPWLTGAISVLWIVALINAFNMLDNMDGLSGGVATIAAAMLAAVMLLAPDPVTRQPQLFIAGFLLVLVGSLLGFLAHNRPPAKIFMGDAGSYFIGFWIATGTLMATFAGEGLPRHAILAPLCVLAVPLYDTTSVVLIRLRRGVSPFQGDNNHFSHRLVELGLSRTQAVLTIYLTTATTGLGALLLYQVDAAGAIVIALMVVCVLLLIAILETTARRKMRRQQATEPAAEPVAEKPLTATSRLRFICAVALLALFVARPFVPGDSIAALGDGLPAVMLTLVLLSVYVGSLVLGGVRQIRFGVVDAAVIVLFAIEMLAAAVGAQTGEPRAGVNIMWELTALAAMSLLARQLFRPGDIRAVLAVMIVVALAQSTFGLYQYFISMPADRALYLEDPDAALHMAQVDAPVGSATRQLYEQRLMSTEPMGRFDLPNSLAGFLATWLVVLLAATGFGSSKKLATWLIPLALSIPIAICLLLTKSRSAVLAAGVGFILAALIAGSRKHLASGKARLVVAGAAVAVVLIVGIAWGLGGLDAQVLSEAPKSLGYRLQYWQSTLAMIGDHPWLGCGGGNFQDQYTQYKLAVASEEIADPHNFVFDVWANSGTLALLAMIAVFVLLARTLWQATSAPTENATQPAEQYQPLPLIFSASIAGLALAFVLGLLGQVMLSPIELLGLLIVTCGGLFLLKSWIAGPVPSIAVPVLGLVVMLVNLTAAGGFHFPAVAASMWLLIALTVTLAEGDTQAVEAPRPALMAGLVVSLIILLGCYSTGYQPVLQCNLLLRRTHDRQLPYQEKVRLLQEAAEADPLSAKPWWTMAALEAQRLQAVPQASMGNLEDLDNFSEAFLNRDPLSSAAHVQVGDWYWDVYLRSKNLTALQTATEAYHRSVTLYPNDASRRARLAVALEASQQSEEAAVQRERAMQLDELTPHADKKLSDELKQNLIDAQNRAN</sequence>
<evidence type="ECO:0000256" key="7">
    <source>
        <dbReference type="SAM" id="Phobius"/>
    </source>
</evidence>
<feature type="transmembrane region" description="Helical" evidence="7">
    <location>
        <begin position="419"/>
        <end position="441"/>
    </location>
</feature>
<feature type="transmembrane region" description="Helical" evidence="7">
    <location>
        <begin position="760"/>
        <end position="779"/>
    </location>
</feature>
<dbReference type="Pfam" id="PF00953">
    <property type="entry name" value="Glycos_transf_4"/>
    <property type="match status" value="1"/>
</dbReference>
<evidence type="ECO:0000313" key="10">
    <source>
        <dbReference type="EMBL" id="CAL1124996.1"/>
    </source>
</evidence>
<gene>
    <name evidence="9" type="ORF">C1SCF055_LOCUS211</name>
</gene>
<dbReference type="InterPro" id="IPR025529">
    <property type="entry name" value="DUF4416"/>
</dbReference>
<comment type="caution">
    <text evidence="9">The sequence shown here is derived from an EMBL/GenBank/DDBJ whole genome shotgun (WGS) entry which is preliminary data.</text>
</comment>
<feature type="transmembrane region" description="Helical" evidence="7">
    <location>
        <begin position="812"/>
        <end position="831"/>
    </location>
</feature>
<feature type="domain" description="O-antigen ligase-related" evidence="8">
    <location>
        <begin position="769"/>
        <end position="911"/>
    </location>
</feature>
<keyword evidence="3 11" id="KW-0808">Transferase</keyword>
<feature type="transmembrane region" description="Helical" evidence="7">
    <location>
        <begin position="471"/>
        <end position="490"/>
    </location>
</feature>
<evidence type="ECO:0000256" key="4">
    <source>
        <dbReference type="ARBA" id="ARBA00022692"/>
    </source>
</evidence>
<name>A0A9P1BHM1_9DINO</name>
<dbReference type="EMBL" id="CAMXCT030000001">
    <property type="protein sequence ID" value="CAL4758933.1"/>
    <property type="molecule type" value="Genomic_DNA"/>
</dbReference>
<organism evidence="9">
    <name type="scientific">Cladocopium goreaui</name>
    <dbReference type="NCBI Taxonomy" id="2562237"/>
    <lineage>
        <taxon>Eukaryota</taxon>
        <taxon>Sar</taxon>
        <taxon>Alveolata</taxon>
        <taxon>Dinophyceae</taxon>
        <taxon>Suessiales</taxon>
        <taxon>Symbiodiniaceae</taxon>
        <taxon>Cladocopium</taxon>
    </lineage>
</organism>
<reference evidence="10" key="2">
    <citation type="submission" date="2024-04" db="EMBL/GenBank/DDBJ databases">
        <authorList>
            <person name="Chen Y."/>
            <person name="Shah S."/>
            <person name="Dougan E. K."/>
            <person name="Thang M."/>
            <person name="Chan C."/>
        </authorList>
    </citation>
    <scope>NUCLEOTIDE SEQUENCE [LARGE SCALE GENOMIC DNA]</scope>
</reference>
<keyword evidence="5 7" id="KW-1133">Transmembrane helix</keyword>
<dbReference type="SUPFAM" id="SSF48452">
    <property type="entry name" value="TPR-like"/>
    <property type="match status" value="1"/>
</dbReference>
<dbReference type="GO" id="GO:0005886">
    <property type="term" value="C:plasma membrane"/>
    <property type="evidence" value="ECO:0007669"/>
    <property type="project" value="UniProtKB-SubCell"/>
</dbReference>
<dbReference type="InterPro" id="IPR011990">
    <property type="entry name" value="TPR-like_helical_dom_sf"/>
</dbReference>
<dbReference type="Gene3D" id="1.25.40.10">
    <property type="entry name" value="Tetratricopeptide repeat domain"/>
    <property type="match status" value="1"/>
</dbReference>
<keyword evidence="6 7" id="KW-0472">Membrane</keyword>
<comment type="subcellular location">
    <subcellularLocation>
        <location evidence="1">Cell membrane</location>
        <topology evidence="1">Multi-pass membrane protein</topology>
    </subcellularLocation>
</comment>
<feature type="transmembrane region" description="Helical" evidence="7">
    <location>
        <begin position="785"/>
        <end position="800"/>
    </location>
</feature>
<feature type="transmembrane region" description="Helical" evidence="7">
    <location>
        <begin position="305"/>
        <end position="325"/>
    </location>
</feature>
<feature type="transmembrane region" description="Helical" evidence="7">
    <location>
        <begin position="207"/>
        <end position="228"/>
    </location>
</feature>
<dbReference type="EMBL" id="CAMXCT020000001">
    <property type="protein sequence ID" value="CAL1124996.1"/>
    <property type="molecule type" value="Genomic_DNA"/>
</dbReference>
<feature type="transmembrane region" description="Helical" evidence="7">
    <location>
        <begin position="576"/>
        <end position="598"/>
    </location>
</feature>
<evidence type="ECO:0000256" key="2">
    <source>
        <dbReference type="ARBA" id="ARBA00022475"/>
    </source>
</evidence>
<protein>
    <submittedName>
        <fullName evidence="11">Probable undecaprenyl-phosphate N-acetylglucosaminyl 1-phosphate transferase (UDP-GlcNAc:undecaprenyl-phosphate GlcNAc-1-phosphate transferase) (Undecaprenyl-Phosphate GlcNAc-1-phosphate transferase)</fullName>
    </submittedName>
</protein>
<feature type="transmembrane region" description="Helical" evidence="7">
    <location>
        <begin position="736"/>
        <end position="753"/>
    </location>
</feature>
<feature type="transmembrane region" description="Helical" evidence="7">
    <location>
        <begin position="605"/>
        <end position="624"/>
    </location>
</feature>
<feature type="transmembrane region" description="Helical" evidence="7">
    <location>
        <begin position="994"/>
        <end position="1012"/>
    </location>
</feature>
<feature type="transmembrane region" description="Helical" evidence="7">
    <location>
        <begin position="332"/>
        <end position="351"/>
    </location>
</feature>
<evidence type="ECO:0000313" key="12">
    <source>
        <dbReference type="Proteomes" id="UP001152797"/>
    </source>
</evidence>
<feature type="transmembrane region" description="Helical" evidence="7">
    <location>
        <begin position="546"/>
        <end position="564"/>
    </location>
</feature>
<dbReference type="GO" id="GO:0016780">
    <property type="term" value="F:phosphotransferase activity, for other substituted phosphate groups"/>
    <property type="evidence" value="ECO:0007669"/>
    <property type="project" value="InterPro"/>
</dbReference>
<evidence type="ECO:0000256" key="5">
    <source>
        <dbReference type="ARBA" id="ARBA00022989"/>
    </source>
</evidence>
<feature type="transmembrane region" description="Helical" evidence="7">
    <location>
        <begin position="636"/>
        <end position="654"/>
    </location>
</feature>
<feature type="transmembrane region" description="Helical" evidence="7">
    <location>
        <begin position="1018"/>
        <end position="1038"/>
    </location>
</feature>
<reference evidence="9" key="1">
    <citation type="submission" date="2022-10" db="EMBL/GenBank/DDBJ databases">
        <authorList>
            <person name="Chen Y."/>
            <person name="Dougan E. K."/>
            <person name="Chan C."/>
            <person name="Rhodes N."/>
            <person name="Thang M."/>
        </authorList>
    </citation>
    <scope>NUCLEOTIDE SEQUENCE</scope>
</reference>
<evidence type="ECO:0000313" key="9">
    <source>
        <dbReference type="EMBL" id="CAI3971621.1"/>
    </source>
</evidence>
<dbReference type="Pfam" id="PF04932">
    <property type="entry name" value="Wzy_C"/>
    <property type="match status" value="1"/>
</dbReference>
<evidence type="ECO:0000256" key="6">
    <source>
        <dbReference type="ARBA" id="ARBA00023136"/>
    </source>
</evidence>
<accession>A0A9P1BHM1</accession>
<dbReference type="PANTHER" id="PTHR22926:SF3">
    <property type="entry name" value="UNDECAPRENYL-PHOSPHATE ALPHA-N-ACETYLGLUCOSAMINYL 1-PHOSPHATE TRANSFERASE"/>
    <property type="match status" value="1"/>
</dbReference>
<dbReference type="InterPro" id="IPR007016">
    <property type="entry name" value="O-antigen_ligase-rel_domated"/>
</dbReference>
<dbReference type="AlphaFoldDB" id="A0A9P1BHM1"/>
<dbReference type="Pfam" id="PF14385">
    <property type="entry name" value="DUF4416"/>
    <property type="match status" value="1"/>
</dbReference>
<dbReference type="Proteomes" id="UP001152797">
    <property type="component" value="Unassembled WGS sequence"/>
</dbReference>
<feature type="transmembrane region" description="Helical" evidence="7">
    <location>
        <begin position="496"/>
        <end position="514"/>
    </location>
</feature>
<feature type="transmembrane region" description="Helical" evidence="7">
    <location>
        <begin position="254"/>
        <end position="270"/>
    </location>
</feature>
<proteinExistence type="predicted"/>
<feature type="transmembrane region" description="Helical" evidence="7">
    <location>
        <begin position="393"/>
        <end position="413"/>
    </location>
</feature>
<dbReference type="OrthoDB" id="10672835at2759"/>
<dbReference type="InterPro" id="IPR000715">
    <property type="entry name" value="Glycosyl_transferase_4"/>
</dbReference>
<feature type="transmembrane region" description="Helical" evidence="7">
    <location>
        <begin position="943"/>
        <end position="963"/>
    </location>
</feature>
<dbReference type="EMBL" id="CAMXCT010000001">
    <property type="protein sequence ID" value="CAI3971621.1"/>
    <property type="molecule type" value="Genomic_DNA"/>
</dbReference>
<keyword evidence="2" id="KW-1003">Cell membrane</keyword>